<keyword evidence="3" id="KW-1185">Reference proteome</keyword>
<dbReference type="EMBL" id="BLLF01004985">
    <property type="protein sequence ID" value="GFH30558.1"/>
    <property type="molecule type" value="Genomic_DNA"/>
</dbReference>
<comment type="caution">
    <text evidence="2">The sequence shown here is derived from an EMBL/GenBank/DDBJ whole genome shotgun (WGS) entry which is preliminary data.</text>
</comment>
<sequence length="323" mass="36018">MWVIPVDMLCCCHAECAQPYTAGAVPHVTSKESEAQPGGRAAPHPSPSDATGPDKHQQQPASPLKNILKASQAALPPGGGMFWQQGPDGNNRPKTLDNNVLRTALGRMKSFFNHRDRRDGHCLAPDVGNEVMKGSVYPDGVFKRCCLTKYEVFFMPMGGRLIAVYPRHDIFVIFCPRGEGLTPKEESNLVDFLNANVKQIEWEVIDGTCPQQTDDWSDELRLLIHMEYLWRRSFRRNCMQTGIRYDAKRMLARQRLLQCTLETEGEWCSLIDVHPKWKNRAPSDMADPLSWGGGFAVGFVVKPGVGLFPSGRAVGRGVGKLRV</sequence>
<evidence type="ECO:0000313" key="3">
    <source>
        <dbReference type="Proteomes" id="UP000485058"/>
    </source>
</evidence>
<accession>A0A6A0AD02</accession>
<organism evidence="2 3">
    <name type="scientific">Haematococcus lacustris</name>
    <name type="common">Green alga</name>
    <name type="synonym">Haematococcus pluvialis</name>
    <dbReference type="NCBI Taxonomy" id="44745"/>
    <lineage>
        <taxon>Eukaryota</taxon>
        <taxon>Viridiplantae</taxon>
        <taxon>Chlorophyta</taxon>
        <taxon>core chlorophytes</taxon>
        <taxon>Chlorophyceae</taxon>
        <taxon>CS clade</taxon>
        <taxon>Chlamydomonadales</taxon>
        <taxon>Haematococcaceae</taxon>
        <taxon>Haematococcus</taxon>
    </lineage>
</organism>
<evidence type="ECO:0000256" key="1">
    <source>
        <dbReference type="SAM" id="MobiDB-lite"/>
    </source>
</evidence>
<dbReference type="AlphaFoldDB" id="A0A6A0AD02"/>
<feature type="region of interest" description="Disordered" evidence="1">
    <location>
        <begin position="28"/>
        <end position="62"/>
    </location>
</feature>
<name>A0A6A0AD02_HAELA</name>
<dbReference type="Proteomes" id="UP000485058">
    <property type="component" value="Unassembled WGS sequence"/>
</dbReference>
<protein>
    <submittedName>
        <fullName evidence="2">Uncharacterized protein</fullName>
    </submittedName>
</protein>
<reference evidence="2 3" key="1">
    <citation type="submission" date="2020-02" db="EMBL/GenBank/DDBJ databases">
        <title>Draft genome sequence of Haematococcus lacustris strain NIES-144.</title>
        <authorList>
            <person name="Morimoto D."/>
            <person name="Nakagawa S."/>
            <person name="Yoshida T."/>
            <person name="Sawayama S."/>
        </authorList>
    </citation>
    <scope>NUCLEOTIDE SEQUENCE [LARGE SCALE GENOMIC DNA]</scope>
    <source>
        <strain evidence="2 3">NIES-144</strain>
    </source>
</reference>
<proteinExistence type="predicted"/>
<evidence type="ECO:0000313" key="2">
    <source>
        <dbReference type="EMBL" id="GFH30558.1"/>
    </source>
</evidence>
<gene>
    <name evidence="2" type="ORF">HaLaN_29437</name>
</gene>